<name>A0A2I0APU3_9ASPA</name>
<dbReference type="Proteomes" id="UP000236161">
    <property type="component" value="Unassembled WGS sequence"/>
</dbReference>
<reference evidence="2 3" key="1">
    <citation type="journal article" date="2017" name="Nature">
        <title>The Apostasia genome and the evolution of orchids.</title>
        <authorList>
            <person name="Zhang G.Q."/>
            <person name="Liu K.W."/>
            <person name="Li Z."/>
            <person name="Lohaus R."/>
            <person name="Hsiao Y.Y."/>
            <person name="Niu S.C."/>
            <person name="Wang J.Y."/>
            <person name="Lin Y.C."/>
            <person name="Xu Q."/>
            <person name="Chen L.J."/>
            <person name="Yoshida K."/>
            <person name="Fujiwara S."/>
            <person name="Wang Z.W."/>
            <person name="Zhang Y.Q."/>
            <person name="Mitsuda N."/>
            <person name="Wang M."/>
            <person name="Liu G.H."/>
            <person name="Pecoraro L."/>
            <person name="Huang H.X."/>
            <person name="Xiao X.J."/>
            <person name="Lin M."/>
            <person name="Wu X.Y."/>
            <person name="Wu W.L."/>
            <person name="Chen Y.Y."/>
            <person name="Chang S.B."/>
            <person name="Sakamoto S."/>
            <person name="Ohme-Takagi M."/>
            <person name="Yagi M."/>
            <person name="Zeng S.J."/>
            <person name="Shen C.Y."/>
            <person name="Yeh C.M."/>
            <person name="Luo Y.B."/>
            <person name="Tsai W.C."/>
            <person name="Van de Peer Y."/>
            <person name="Liu Z.J."/>
        </authorList>
    </citation>
    <scope>NUCLEOTIDE SEQUENCE [LARGE SCALE GENOMIC DNA]</scope>
    <source>
        <strain evidence="3">cv. Shenzhen</strain>
        <tissue evidence="2">Stem</tissue>
    </source>
</reference>
<accession>A0A2I0APU3</accession>
<sequence length="119" mass="12863">MSAYFSSIMQGIRAGGHRPLVVLKGGVILLALTAGGTTVPAEGSGGRGGAGVGRRWPSLPTAAGLRVVELSRHPYACDQKEKEGYQRCRSPPPPHCEVAFVRRRRRTRTRAKKNNIIDD</sequence>
<gene>
    <name evidence="2" type="ORF">AXF42_Ash018547</name>
</gene>
<proteinExistence type="predicted"/>
<keyword evidence="1" id="KW-0732">Signal</keyword>
<evidence type="ECO:0000313" key="3">
    <source>
        <dbReference type="Proteomes" id="UP000236161"/>
    </source>
</evidence>
<keyword evidence="3" id="KW-1185">Reference proteome</keyword>
<dbReference type="EMBL" id="KZ451963">
    <property type="protein sequence ID" value="PKA57572.1"/>
    <property type="molecule type" value="Genomic_DNA"/>
</dbReference>
<feature type="signal peptide" evidence="1">
    <location>
        <begin position="1"/>
        <end position="35"/>
    </location>
</feature>
<protein>
    <submittedName>
        <fullName evidence="2">Uncharacterized protein</fullName>
    </submittedName>
</protein>
<feature type="chain" id="PRO_5014115139" evidence="1">
    <location>
        <begin position="36"/>
        <end position="119"/>
    </location>
</feature>
<dbReference type="AlphaFoldDB" id="A0A2I0APU3"/>
<evidence type="ECO:0000256" key="1">
    <source>
        <dbReference type="SAM" id="SignalP"/>
    </source>
</evidence>
<evidence type="ECO:0000313" key="2">
    <source>
        <dbReference type="EMBL" id="PKA57572.1"/>
    </source>
</evidence>
<organism evidence="2 3">
    <name type="scientific">Apostasia shenzhenica</name>
    <dbReference type="NCBI Taxonomy" id="1088818"/>
    <lineage>
        <taxon>Eukaryota</taxon>
        <taxon>Viridiplantae</taxon>
        <taxon>Streptophyta</taxon>
        <taxon>Embryophyta</taxon>
        <taxon>Tracheophyta</taxon>
        <taxon>Spermatophyta</taxon>
        <taxon>Magnoliopsida</taxon>
        <taxon>Liliopsida</taxon>
        <taxon>Asparagales</taxon>
        <taxon>Orchidaceae</taxon>
        <taxon>Apostasioideae</taxon>
        <taxon>Apostasia</taxon>
    </lineage>
</organism>